<reference evidence="1" key="1">
    <citation type="submission" date="2022-11" db="EMBL/GenBank/DDBJ databases">
        <title>Centuries of genome instability and evolution in soft-shell clam transmissible cancer (bioRxiv).</title>
        <authorList>
            <person name="Hart S.F.M."/>
            <person name="Yonemitsu M.A."/>
            <person name="Giersch R.M."/>
            <person name="Beal B.F."/>
            <person name="Arriagada G."/>
            <person name="Davis B.W."/>
            <person name="Ostrander E.A."/>
            <person name="Goff S.P."/>
            <person name="Metzger M.J."/>
        </authorList>
    </citation>
    <scope>NUCLEOTIDE SEQUENCE</scope>
    <source>
        <strain evidence="1">MELC-2E11</strain>
        <tissue evidence="1">Siphon/mantle</tissue>
    </source>
</reference>
<accession>A0ABY7G691</accession>
<dbReference type="Proteomes" id="UP001164746">
    <property type="component" value="Chromosome 15"/>
</dbReference>
<name>A0ABY7G691_MYAAR</name>
<dbReference type="EMBL" id="CP111026">
    <property type="protein sequence ID" value="WAR28561.1"/>
    <property type="molecule type" value="Genomic_DNA"/>
</dbReference>
<evidence type="ECO:0000313" key="1">
    <source>
        <dbReference type="EMBL" id="WAR28561.1"/>
    </source>
</evidence>
<keyword evidence="2" id="KW-1185">Reference proteome</keyword>
<organism evidence="1 2">
    <name type="scientific">Mya arenaria</name>
    <name type="common">Soft-shell clam</name>
    <dbReference type="NCBI Taxonomy" id="6604"/>
    <lineage>
        <taxon>Eukaryota</taxon>
        <taxon>Metazoa</taxon>
        <taxon>Spiralia</taxon>
        <taxon>Lophotrochozoa</taxon>
        <taxon>Mollusca</taxon>
        <taxon>Bivalvia</taxon>
        <taxon>Autobranchia</taxon>
        <taxon>Heteroconchia</taxon>
        <taxon>Euheterodonta</taxon>
        <taxon>Imparidentia</taxon>
        <taxon>Neoheterodontei</taxon>
        <taxon>Myida</taxon>
        <taxon>Myoidea</taxon>
        <taxon>Myidae</taxon>
        <taxon>Mya</taxon>
    </lineage>
</organism>
<gene>
    <name evidence="1" type="ORF">MAR_014265</name>
</gene>
<sequence length="146" mass="16957">MRSLLLKLSYMFMIHNLQRSPVPRSDLSIVRYNVLRVLFTNATFLLQIFQSLTRDRQVDRHGGILNGCTTQLDCTYAGGKERTTTPSYQTSTAVELPANDYNVFTNTRVTFLSMNAKILNAFRAHRCISQRFMIVFRLREYLHSKL</sequence>
<protein>
    <submittedName>
        <fullName evidence="1">Uncharacterized protein</fullName>
    </submittedName>
</protein>
<evidence type="ECO:0000313" key="2">
    <source>
        <dbReference type="Proteomes" id="UP001164746"/>
    </source>
</evidence>
<proteinExistence type="predicted"/>